<evidence type="ECO:0008006" key="3">
    <source>
        <dbReference type="Google" id="ProtNLM"/>
    </source>
</evidence>
<sequence>MKNELFPDLRHYLEASDFERLTPERLSLLEPIIAFGREEWAAGRSLVLNCICTHNSRRSHLTQVWAQAAADYYGIPLTAYSGGTEATALYPAILETLQAAGFHCQTLAKGENPIYALRTGPNTIPIIGFSKRYEHTFNPQTGFIALMTCSSADEGCPIVLGAKARFPLRYIDPKQADGTPEQAAVYAERCRQIATEMMYVMSQIQKQLR</sequence>
<dbReference type="PANTHER" id="PTHR43428">
    <property type="entry name" value="ARSENATE REDUCTASE"/>
    <property type="match status" value="1"/>
</dbReference>
<reference evidence="1 2" key="1">
    <citation type="submission" date="2016-11" db="EMBL/GenBank/DDBJ databases">
        <authorList>
            <person name="Jaros S."/>
            <person name="Januszkiewicz K."/>
            <person name="Wedrychowicz H."/>
        </authorList>
    </citation>
    <scope>NUCLEOTIDE SEQUENCE [LARGE SCALE GENOMIC DNA]</scope>
    <source>
        <strain evidence="1 2">DSM 25660</strain>
    </source>
</reference>
<protein>
    <recommendedName>
        <fullName evidence="3">Arsenate reductase</fullName>
    </recommendedName>
</protein>
<dbReference type="AlphaFoldDB" id="A0A1M4XLH2"/>
<evidence type="ECO:0000313" key="2">
    <source>
        <dbReference type="Proteomes" id="UP000184147"/>
    </source>
</evidence>
<dbReference type="Gene3D" id="3.40.50.2300">
    <property type="match status" value="1"/>
</dbReference>
<evidence type="ECO:0000313" key="1">
    <source>
        <dbReference type="EMBL" id="SHE94414.1"/>
    </source>
</evidence>
<proteinExistence type="predicted"/>
<dbReference type="Proteomes" id="UP000184147">
    <property type="component" value="Unassembled WGS sequence"/>
</dbReference>
<dbReference type="PANTHER" id="PTHR43428:SF1">
    <property type="entry name" value="ARSENATE REDUCTASE"/>
    <property type="match status" value="1"/>
</dbReference>
<dbReference type="STRING" id="1124188.SAMN05444377_10298"/>
<dbReference type="InterPro" id="IPR036196">
    <property type="entry name" value="Ptyr_pPase_sf"/>
</dbReference>
<dbReference type="EMBL" id="FQVQ01000002">
    <property type="protein sequence ID" value="SHE94414.1"/>
    <property type="molecule type" value="Genomic_DNA"/>
</dbReference>
<gene>
    <name evidence="1" type="ORF">SAMN05444377_10298</name>
</gene>
<organism evidence="1 2">
    <name type="scientific">Flavobacterium fontis</name>
    <dbReference type="NCBI Taxonomy" id="1124188"/>
    <lineage>
        <taxon>Bacteria</taxon>
        <taxon>Pseudomonadati</taxon>
        <taxon>Bacteroidota</taxon>
        <taxon>Flavobacteriia</taxon>
        <taxon>Flavobacteriales</taxon>
        <taxon>Flavobacteriaceae</taxon>
        <taxon>Flavobacterium</taxon>
    </lineage>
</organism>
<keyword evidence="2" id="KW-1185">Reference proteome</keyword>
<dbReference type="SUPFAM" id="SSF52788">
    <property type="entry name" value="Phosphotyrosine protein phosphatases I"/>
    <property type="match status" value="1"/>
</dbReference>
<name>A0A1M4XLH2_9FLAO</name>
<dbReference type="RefSeq" id="WP_073361391.1">
    <property type="nucleotide sequence ID" value="NZ_FQVQ01000002.1"/>
</dbReference>
<dbReference type="OrthoDB" id="9793058at2"/>
<accession>A0A1M4XLH2</accession>